<dbReference type="PANTHER" id="PTHR45825">
    <property type="entry name" value="GRANULE-BOUND STARCH SYNTHASE 1, CHLOROPLASTIC/AMYLOPLASTIC"/>
    <property type="match status" value="1"/>
</dbReference>
<keyword evidence="3" id="KW-0328">Glycosyltransferase</keyword>
<organism evidence="6 7">
    <name type="scientific">Teretinema zuelzerae</name>
    <dbReference type="NCBI Taxonomy" id="156"/>
    <lineage>
        <taxon>Bacteria</taxon>
        <taxon>Pseudomonadati</taxon>
        <taxon>Spirochaetota</taxon>
        <taxon>Spirochaetia</taxon>
        <taxon>Spirochaetales</taxon>
        <taxon>Treponemataceae</taxon>
        <taxon>Teretinema</taxon>
    </lineage>
</organism>
<dbReference type="AlphaFoldDB" id="A0AAE3JIR6"/>
<evidence type="ECO:0000256" key="3">
    <source>
        <dbReference type="ARBA" id="ARBA00022676"/>
    </source>
</evidence>
<dbReference type="GO" id="GO:0009011">
    <property type="term" value="F:alpha-1,4-glucan glucosyltransferase (ADP-glucose donor) activity"/>
    <property type="evidence" value="ECO:0007669"/>
    <property type="project" value="UniProtKB-EC"/>
</dbReference>
<dbReference type="SUPFAM" id="SSF53756">
    <property type="entry name" value="UDP-Glycosyltransferase/glycogen phosphorylase"/>
    <property type="match status" value="1"/>
</dbReference>
<dbReference type="RefSeq" id="WP_230754981.1">
    <property type="nucleotide sequence ID" value="NZ_JAINWA010000003.1"/>
</dbReference>
<dbReference type="InterPro" id="IPR013534">
    <property type="entry name" value="Starch_synth_cat_dom"/>
</dbReference>
<evidence type="ECO:0000256" key="4">
    <source>
        <dbReference type="ARBA" id="ARBA00022679"/>
    </source>
</evidence>
<dbReference type="Pfam" id="PF08323">
    <property type="entry name" value="Glyco_transf_5"/>
    <property type="match status" value="1"/>
</dbReference>
<sequence length="528" mass="58297">MMPIQEVWYVAREYAGIAEAGGVKNVSCSLAEGMAAQGYSVTVFIPAYGCVTISGELLYQDVIEAAGESHSIYFKKTSINGVRIVLVDGAVFRDKQAVYVYTAEEARRLPGDPRGRGHFDADIMNVLLQKAVLRFSCLSGEIPSIIHGQDAHTALLPAFMRTDEAYASRFSKTLAPVTIHNAGPGYRQGYPGILRARHITGLPESVLSFGACNGMVEPFLLAGQFGLLTTVSPWYAEEITSEQVNDYTEGLSRELSSRGIEIEGITNGLDFSRYDPSDTSISLLPFSFDPLMGDLSGKYKCRSWFLDFLKTDDLSSVSLEKFGFYEPSDEGVFFSYHGRIAWQKGLDVFEQAAKLVLDHLPQARFFVLGQGDPVLEAALIRMSMRYAGRFVYLRGYERSWARLVVAASDFLVLPSAFEPCGLEDFIGQTYGTIPVAHAVGGLQKIIDGRTGFLYGGSKTVSDANALASLLLEISEPMIGNGSCGCASVPRYKQMIQDAASYIREHYSWDKIIKERYIPWYEKKISSLY</sequence>
<evidence type="ECO:0000259" key="5">
    <source>
        <dbReference type="Pfam" id="PF08323"/>
    </source>
</evidence>
<dbReference type="Gene3D" id="3.40.50.2000">
    <property type="entry name" value="Glycogen Phosphorylase B"/>
    <property type="match status" value="2"/>
</dbReference>
<keyword evidence="7" id="KW-1185">Reference proteome</keyword>
<protein>
    <recommendedName>
        <fullName evidence="2">starch synthase</fullName>
        <ecNumber evidence="2">2.4.1.21</ecNumber>
    </recommendedName>
</protein>
<dbReference type="Pfam" id="PF13692">
    <property type="entry name" value="Glyco_trans_1_4"/>
    <property type="match status" value="1"/>
</dbReference>
<evidence type="ECO:0000313" key="6">
    <source>
        <dbReference type="EMBL" id="MCD1654583.1"/>
    </source>
</evidence>
<feature type="domain" description="Starch synthase catalytic" evidence="5">
    <location>
        <begin position="7"/>
        <end position="251"/>
    </location>
</feature>
<proteinExistence type="predicted"/>
<gene>
    <name evidence="6" type="ORF">K7J14_07670</name>
</gene>
<keyword evidence="4" id="KW-0808">Transferase</keyword>
<evidence type="ECO:0000313" key="7">
    <source>
        <dbReference type="Proteomes" id="UP001198163"/>
    </source>
</evidence>
<comment type="caution">
    <text evidence="6">The sequence shown here is derived from an EMBL/GenBank/DDBJ whole genome shotgun (WGS) entry which is preliminary data.</text>
</comment>
<comment type="catalytic activity">
    <reaction evidence="1">
        <text>[(1-&gt;4)-alpha-D-glucosyl](n) + ADP-alpha-D-glucose = [(1-&gt;4)-alpha-D-glucosyl](n+1) + ADP + H(+)</text>
        <dbReference type="Rhea" id="RHEA:18189"/>
        <dbReference type="Rhea" id="RHEA-COMP:9584"/>
        <dbReference type="Rhea" id="RHEA-COMP:9587"/>
        <dbReference type="ChEBI" id="CHEBI:15378"/>
        <dbReference type="ChEBI" id="CHEBI:15444"/>
        <dbReference type="ChEBI" id="CHEBI:57498"/>
        <dbReference type="ChEBI" id="CHEBI:456216"/>
        <dbReference type="EC" id="2.4.1.21"/>
    </reaction>
</comment>
<dbReference type="EMBL" id="JAINWA010000003">
    <property type="protein sequence ID" value="MCD1654583.1"/>
    <property type="molecule type" value="Genomic_DNA"/>
</dbReference>
<dbReference type="PANTHER" id="PTHR45825:SF11">
    <property type="entry name" value="ALPHA AMYLASE DOMAIN-CONTAINING PROTEIN"/>
    <property type="match status" value="1"/>
</dbReference>
<dbReference type="EC" id="2.4.1.21" evidence="2"/>
<evidence type="ECO:0000256" key="1">
    <source>
        <dbReference type="ARBA" id="ARBA00001478"/>
    </source>
</evidence>
<accession>A0AAE3JIR6</accession>
<evidence type="ECO:0000256" key="2">
    <source>
        <dbReference type="ARBA" id="ARBA00012588"/>
    </source>
</evidence>
<dbReference type="Proteomes" id="UP001198163">
    <property type="component" value="Unassembled WGS sequence"/>
</dbReference>
<reference evidence="6" key="1">
    <citation type="submission" date="2021-08" db="EMBL/GenBank/DDBJ databases">
        <title>Comparative analyses of Brucepasteria parasyntrophica and Teretinema zuelzerae.</title>
        <authorList>
            <person name="Song Y."/>
            <person name="Brune A."/>
        </authorList>
    </citation>
    <scope>NUCLEOTIDE SEQUENCE</scope>
    <source>
        <strain evidence="6">DSM 1903</strain>
    </source>
</reference>
<name>A0AAE3JIR6_9SPIR</name>